<dbReference type="UniPathway" id="UPA00085"/>
<organism evidence="11 12">
    <name type="scientific">Anaerococcus nagyae</name>
    <dbReference type="NCBI Taxonomy" id="1755241"/>
    <lineage>
        <taxon>Bacteria</taxon>
        <taxon>Bacillati</taxon>
        <taxon>Bacillota</taxon>
        <taxon>Tissierellia</taxon>
        <taxon>Tissierellales</taxon>
        <taxon>Peptoniphilaceae</taxon>
        <taxon>Anaerococcus</taxon>
    </lineage>
</organism>
<keyword evidence="5 10" id="KW-0443">Lipid metabolism</keyword>
<comment type="similarity">
    <text evidence="10">Belongs to the PlsX family.</text>
</comment>
<evidence type="ECO:0000313" key="11">
    <source>
        <dbReference type="EMBL" id="RGB77142.1"/>
    </source>
</evidence>
<evidence type="ECO:0000256" key="1">
    <source>
        <dbReference type="ARBA" id="ARBA00001232"/>
    </source>
</evidence>
<dbReference type="PANTHER" id="PTHR30100:SF1">
    <property type="entry name" value="PHOSPHATE ACYLTRANSFERASE"/>
    <property type="match status" value="1"/>
</dbReference>
<dbReference type="HAMAP" id="MF_00019">
    <property type="entry name" value="PlsX"/>
    <property type="match status" value="1"/>
</dbReference>
<evidence type="ECO:0000256" key="2">
    <source>
        <dbReference type="ARBA" id="ARBA00022490"/>
    </source>
</evidence>
<dbReference type="InterPro" id="IPR012281">
    <property type="entry name" value="Phospholipid_synth_PlsX-like"/>
</dbReference>
<evidence type="ECO:0000256" key="6">
    <source>
        <dbReference type="ARBA" id="ARBA00023209"/>
    </source>
</evidence>
<evidence type="ECO:0000256" key="3">
    <source>
        <dbReference type="ARBA" id="ARBA00022516"/>
    </source>
</evidence>
<dbReference type="Pfam" id="PF02504">
    <property type="entry name" value="FA_synthesis"/>
    <property type="match status" value="1"/>
</dbReference>
<keyword evidence="7 10" id="KW-1208">Phospholipid metabolism</keyword>
<name>A0A3E2TJH9_9FIRM</name>
<dbReference type="EC" id="2.3.1.274" evidence="8 10"/>
<comment type="subcellular location">
    <subcellularLocation>
        <location evidence="10">Cytoplasm</location>
    </subcellularLocation>
    <text evidence="10">Associated with the membrane possibly through PlsY.</text>
</comment>
<comment type="catalytic activity">
    <reaction evidence="1 10">
        <text>a fatty acyl-[ACP] + phosphate = an acyl phosphate + holo-[ACP]</text>
        <dbReference type="Rhea" id="RHEA:42292"/>
        <dbReference type="Rhea" id="RHEA-COMP:9685"/>
        <dbReference type="Rhea" id="RHEA-COMP:14125"/>
        <dbReference type="ChEBI" id="CHEBI:43474"/>
        <dbReference type="ChEBI" id="CHEBI:59918"/>
        <dbReference type="ChEBI" id="CHEBI:64479"/>
        <dbReference type="ChEBI" id="CHEBI:138651"/>
        <dbReference type="EC" id="2.3.1.274"/>
    </reaction>
</comment>
<dbReference type="GO" id="GO:0043811">
    <property type="term" value="F:phosphate:acyl-[acyl carrier protein] acyltransferase activity"/>
    <property type="evidence" value="ECO:0007669"/>
    <property type="project" value="UniProtKB-UniRule"/>
</dbReference>
<dbReference type="RefSeq" id="WP_117520829.1">
    <property type="nucleotide sequence ID" value="NZ_JBHWSY010000085.1"/>
</dbReference>
<reference evidence="11 12" key="1">
    <citation type="submission" date="2018-08" db="EMBL/GenBank/DDBJ databases">
        <title>A genome reference for cultivated species of the human gut microbiota.</title>
        <authorList>
            <person name="Zou Y."/>
            <person name="Xue W."/>
            <person name="Luo G."/>
        </authorList>
    </citation>
    <scope>NUCLEOTIDE SEQUENCE [LARGE SCALE GENOMIC DNA]</scope>
    <source>
        <strain evidence="11 12">OF01-3</strain>
    </source>
</reference>
<comment type="subunit">
    <text evidence="9 10">Homodimer. Probably interacts with PlsY.</text>
</comment>
<comment type="caution">
    <text evidence="11">The sequence shown here is derived from an EMBL/GenBank/DDBJ whole genome shotgun (WGS) entry which is preliminary data.</text>
</comment>
<evidence type="ECO:0000256" key="7">
    <source>
        <dbReference type="ARBA" id="ARBA00023264"/>
    </source>
</evidence>
<comment type="function">
    <text evidence="10">Catalyzes the reversible formation of acyl-phosphate (acyl-PO(4)) from acyl-[acyl-carrier-protein] (acyl-ACP). This enzyme utilizes acyl-ACP as fatty acyl donor, but not acyl-CoA.</text>
</comment>
<keyword evidence="6 10" id="KW-0594">Phospholipid biosynthesis</keyword>
<dbReference type="OrthoDB" id="9806408at2"/>
<dbReference type="EMBL" id="QVEU01000002">
    <property type="protein sequence ID" value="RGB77142.1"/>
    <property type="molecule type" value="Genomic_DNA"/>
</dbReference>
<evidence type="ECO:0000256" key="5">
    <source>
        <dbReference type="ARBA" id="ARBA00023098"/>
    </source>
</evidence>
<dbReference type="NCBIfam" id="TIGR00182">
    <property type="entry name" value="plsX"/>
    <property type="match status" value="1"/>
</dbReference>
<dbReference type="GO" id="GO:0005737">
    <property type="term" value="C:cytoplasm"/>
    <property type="evidence" value="ECO:0007669"/>
    <property type="project" value="UniProtKB-SubCell"/>
</dbReference>
<evidence type="ECO:0000256" key="8">
    <source>
        <dbReference type="ARBA" id="ARBA00024069"/>
    </source>
</evidence>
<evidence type="ECO:0000313" key="12">
    <source>
        <dbReference type="Proteomes" id="UP000261011"/>
    </source>
</evidence>
<dbReference type="InterPro" id="IPR003664">
    <property type="entry name" value="FA_synthesis"/>
</dbReference>
<keyword evidence="11" id="KW-0012">Acyltransferase</keyword>
<dbReference type="Gene3D" id="3.40.718.10">
    <property type="entry name" value="Isopropylmalate Dehydrogenase"/>
    <property type="match status" value="1"/>
</dbReference>
<evidence type="ECO:0000256" key="9">
    <source>
        <dbReference type="ARBA" id="ARBA00046608"/>
    </source>
</evidence>
<dbReference type="GO" id="GO:0008654">
    <property type="term" value="P:phospholipid biosynthetic process"/>
    <property type="evidence" value="ECO:0007669"/>
    <property type="project" value="UniProtKB-KW"/>
</dbReference>
<dbReference type="GO" id="GO:0006633">
    <property type="term" value="P:fatty acid biosynthetic process"/>
    <property type="evidence" value="ECO:0007669"/>
    <property type="project" value="UniProtKB-UniRule"/>
</dbReference>
<accession>A0A3E2TJH9</accession>
<evidence type="ECO:0000256" key="4">
    <source>
        <dbReference type="ARBA" id="ARBA00022679"/>
    </source>
</evidence>
<protein>
    <recommendedName>
        <fullName evidence="8 10">Phosphate acyltransferase</fullName>
        <ecNumber evidence="8 10">2.3.1.274</ecNumber>
    </recommendedName>
    <alternativeName>
        <fullName evidence="10">Acyl-ACP phosphotransacylase</fullName>
    </alternativeName>
    <alternativeName>
        <fullName evidence="10">Acyl-[acyl-carrier-protein]--phosphate acyltransferase</fullName>
    </alternativeName>
    <alternativeName>
        <fullName evidence="10">Phosphate-acyl-ACP acyltransferase</fullName>
    </alternativeName>
</protein>
<keyword evidence="4 10" id="KW-0808">Transferase</keyword>
<dbReference type="AlphaFoldDB" id="A0A3E2TJH9"/>
<gene>
    <name evidence="10 11" type="primary">plsX</name>
    <name evidence="11" type="ORF">DXA39_02645</name>
</gene>
<keyword evidence="12" id="KW-1185">Reference proteome</keyword>
<dbReference type="Proteomes" id="UP000261011">
    <property type="component" value="Unassembled WGS sequence"/>
</dbReference>
<keyword evidence="3 10" id="KW-0444">Lipid biosynthesis</keyword>
<dbReference type="PIRSF" id="PIRSF002465">
    <property type="entry name" value="Phsphlp_syn_PlsX"/>
    <property type="match status" value="1"/>
</dbReference>
<comment type="pathway">
    <text evidence="10">Lipid metabolism; phospholipid metabolism.</text>
</comment>
<keyword evidence="2 10" id="KW-0963">Cytoplasm</keyword>
<dbReference type="PANTHER" id="PTHR30100">
    <property type="entry name" value="FATTY ACID/PHOSPHOLIPID SYNTHESIS PROTEIN PLSX"/>
    <property type="match status" value="1"/>
</dbReference>
<sequence>MKILIDTYGADEGSQVTIEGALLAKQEIDFTPVFIGNEREIKLTIHDRIHDYEIISTNEYISNDEDPVRAIRRKKDASIVLAYEKSKEEGYDGLISAGSTGAVLSGGLFLAGRIEGIKRACLAAGIPSIDGALTLLMDSGANMDCKAEYLYEFALMGSVFLENVMSLANPKVGLLNVGVEEHKGNKLSKETYRLLKESNLNFVGNVEARDLFAGNVDIIVADGFDGNIALKTAEGVLKLMGDTLKSTIYKSTKNKIAGGLLKKDIKSLASTFSTDKVGGAPLLGVKSYVYKAHGNTNEIAFSNAILGLMDYIQTNTIEKIEGELKNG</sequence>
<dbReference type="SUPFAM" id="SSF53659">
    <property type="entry name" value="Isocitrate/Isopropylmalate dehydrogenase-like"/>
    <property type="match status" value="1"/>
</dbReference>
<evidence type="ECO:0000256" key="10">
    <source>
        <dbReference type="HAMAP-Rule" id="MF_00019"/>
    </source>
</evidence>
<proteinExistence type="inferred from homology"/>